<feature type="domain" description="Peptidase M43 pregnancy-associated plasma-A" evidence="10">
    <location>
        <begin position="292"/>
        <end position="399"/>
    </location>
</feature>
<evidence type="ECO:0000313" key="12">
    <source>
        <dbReference type="EMBL" id="MBC5605476.1"/>
    </source>
</evidence>
<keyword evidence="7 12" id="KW-0482">Metalloprotease</keyword>
<evidence type="ECO:0000256" key="1">
    <source>
        <dbReference type="ARBA" id="ARBA00008721"/>
    </source>
</evidence>
<gene>
    <name evidence="12" type="ORF">H8S67_12440</name>
</gene>
<evidence type="ECO:0000256" key="5">
    <source>
        <dbReference type="ARBA" id="ARBA00022801"/>
    </source>
</evidence>
<evidence type="ECO:0000256" key="7">
    <source>
        <dbReference type="ARBA" id="ARBA00023049"/>
    </source>
</evidence>
<dbReference type="Gene3D" id="2.60.40.10">
    <property type="entry name" value="Immunoglobulins"/>
    <property type="match status" value="1"/>
</dbReference>
<dbReference type="InterPro" id="IPR024361">
    <property type="entry name" value="BACON"/>
</dbReference>
<protein>
    <submittedName>
        <fullName evidence="12">Zinc-dependent metalloproteinase lipoprotein</fullName>
    </submittedName>
</protein>
<dbReference type="Pfam" id="PF05572">
    <property type="entry name" value="Peptidase_M43"/>
    <property type="match status" value="1"/>
</dbReference>
<dbReference type="InterPro" id="IPR008754">
    <property type="entry name" value="Peptidase_M43"/>
</dbReference>
<dbReference type="Gene3D" id="3.40.390.10">
    <property type="entry name" value="Collagenase (Catalytic Domain)"/>
    <property type="match status" value="1"/>
</dbReference>
<feature type="signal peptide" evidence="9">
    <location>
        <begin position="1"/>
        <end position="24"/>
    </location>
</feature>
<dbReference type="PANTHER" id="PTHR47466">
    <property type="match status" value="1"/>
</dbReference>
<proteinExistence type="inferred from homology"/>
<keyword evidence="2" id="KW-0645">Protease</keyword>
<dbReference type="EMBL" id="JACOOE010000005">
    <property type="protein sequence ID" value="MBC5605476.1"/>
    <property type="molecule type" value="Genomic_DNA"/>
</dbReference>
<dbReference type="RefSeq" id="WP_143865240.1">
    <property type="nucleotide sequence ID" value="NZ_JACOOE010000005.1"/>
</dbReference>
<sequence length="431" mass="48671">MRTKLILFLPLLWILIGCSDSDSATLNISNSTFNDISASGETLKIEITCDASWTATSNKQWCIFNNSKGEGNGELIISVNANLESTPRSAIITIISHKISKTIQITQKGSTNTAEEYHYNLPVIFHVLYKDKNEPLQYVNHNRLKDILNTVNQLYKDATKSVDMNLTFTLATEDPNNKALSTPGVEYKEWPENYPIDCEAFMKDNSHKYVDYLWDPNKYINIMVYNFVSDPNSNSTILGISHLPFTTSGKNFLEGLNTTQYAYMEKKNLQFPYCVSINSLFINEPSDAGYSKADIRVTLAHELGHYLGLHHVFSEGESGIIDDCIDSDYCKDTPSYNKVRYDKWLRELPKGSYPLSVLAQRESCNAATPSFISYNIMDYAYSFSNSFTPDQRKRIRHVLSYSPLIPGPKKGDTSTRAVANGPLDLPILIMK</sequence>
<comment type="similarity">
    <text evidence="1">Belongs to the peptidase M43B family.</text>
</comment>
<keyword evidence="12" id="KW-0449">Lipoprotein</keyword>
<dbReference type="SUPFAM" id="SSF55486">
    <property type="entry name" value="Metalloproteases ('zincins'), catalytic domain"/>
    <property type="match status" value="1"/>
</dbReference>
<comment type="caution">
    <text evidence="12">The sequence shown here is derived from an EMBL/GenBank/DDBJ whole genome shotgun (WGS) entry which is preliminary data.</text>
</comment>
<keyword evidence="3" id="KW-0479">Metal-binding</keyword>
<evidence type="ECO:0000256" key="4">
    <source>
        <dbReference type="ARBA" id="ARBA00022729"/>
    </source>
</evidence>
<evidence type="ECO:0000256" key="2">
    <source>
        <dbReference type="ARBA" id="ARBA00022670"/>
    </source>
</evidence>
<reference evidence="12 13" key="1">
    <citation type="submission" date="2020-08" db="EMBL/GenBank/DDBJ databases">
        <title>Genome public.</title>
        <authorList>
            <person name="Liu C."/>
            <person name="Sun Q."/>
        </authorList>
    </citation>
    <scope>NUCLEOTIDE SEQUENCE [LARGE SCALE GENOMIC DNA]</scope>
    <source>
        <strain evidence="12 13">M27</strain>
    </source>
</reference>
<evidence type="ECO:0000313" key="13">
    <source>
        <dbReference type="Proteomes" id="UP000600600"/>
    </source>
</evidence>
<dbReference type="GO" id="GO:0008237">
    <property type="term" value="F:metallopeptidase activity"/>
    <property type="evidence" value="ECO:0007669"/>
    <property type="project" value="UniProtKB-KW"/>
</dbReference>
<keyword evidence="8" id="KW-1015">Disulfide bond</keyword>
<dbReference type="Pfam" id="PF13004">
    <property type="entry name" value="BACON"/>
    <property type="match status" value="1"/>
</dbReference>
<dbReference type="PROSITE" id="PS51257">
    <property type="entry name" value="PROKAR_LIPOPROTEIN"/>
    <property type="match status" value="1"/>
</dbReference>
<evidence type="ECO:0000259" key="11">
    <source>
        <dbReference type="Pfam" id="PF13004"/>
    </source>
</evidence>
<feature type="chain" id="PRO_5045440339" evidence="9">
    <location>
        <begin position="25"/>
        <end position="431"/>
    </location>
</feature>
<dbReference type="CDD" id="cd14948">
    <property type="entry name" value="BACON"/>
    <property type="match status" value="1"/>
</dbReference>
<dbReference type="Proteomes" id="UP000600600">
    <property type="component" value="Unassembled WGS sequence"/>
</dbReference>
<dbReference type="InterPro" id="IPR024079">
    <property type="entry name" value="MetalloPept_cat_dom_sf"/>
</dbReference>
<accession>A0ABR7CCF1</accession>
<keyword evidence="13" id="KW-1185">Reference proteome</keyword>
<keyword evidence="6" id="KW-0862">Zinc</keyword>
<dbReference type="NCBIfam" id="TIGR03952">
    <property type="entry name" value="metzin_BF0631"/>
    <property type="match status" value="1"/>
</dbReference>
<organism evidence="12 13">
    <name type="scientific">Bacteroides difficilis</name>
    <dbReference type="NCBI Taxonomy" id="2763021"/>
    <lineage>
        <taxon>Bacteria</taxon>
        <taxon>Pseudomonadati</taxon>
        <taxon>Bacteroidota</taxon>
        <taxon>Bacteroidia</taxon>
        <taxon>Bacteroidales</taxon>
        <taxon>Bacteroidaceae</taxon>
        <taxon>Bacteroides</taxon>
    </lineage>
</organism>
<dbReference type="InterPro" id="IPR013783">
    <property type="entry name" value="Ig-like_fold"/>
</dbReference>
<evidence type="ECO:0000256" key="6">
    <source>
        <dbReference type="ARBA" id="ARBA00022833"/>
    </source>
</evidence>
<keyword evidence="4 9" id="KW-0732">Signal</keyword>
<evidence type="ECO:0000256" key="3">
    <source>
        <dbReference type="ARBA" id="ARBA00022723"/>
    </source>
</evidence>
<keyword evidence="5" id="KW-0378">Hydrolase</keyword>
<evidence type="ECO:0000256" key="9">
    <source>
        <dbReference type="SAM" id="SignalP"/>
    </source>
</evidence>
<evidence type="ECO:0000256" key="8">
    <source>
        <dbReference type="ARBA" id="ARBA00023157"/>
    </source>
</evidence>
<dbReference type="PANTHER" id="PTHR47466:SF1">
    <property type="entry name" value="METALLOPROTEASE MEP1 (AFU_ORTHOLOGUE AFUA_1G07730)-RELATED"/>
    <property type="match status" value="1"/>
</dbReference>
<evidence type="ECO:0000259" key="10">
    <source>
        <dbReference type="Pfam" id="PF05572"/>
    </source>
</evidence>
<feature type="domain" description="BACON" evidence="11">
    <location>
        <begin position="52"/>
        <end position="108"/>
    </location>
</feature>
<name>A0ABR7CCF1_9BACE</name>
<dbReference type="InterPro" id="IPR023852">
    <property type="entry name" value="Metalloproteinase_lipop_BF0631"/>
</dbReference>